<dbReference type="RefSeq" id="WP_264791488.1">
    <property type="nucleotide sequence ID" value="NZ_AP026867.1"/>
</dbReference>
<gene>
    <name evidence="1" type="ORF">AsAng_0008620</name>
</gene>
<reference evidence="1" key="1">
    <citation type="submission" date="2022-09" db="EMBL/GenBank/DDBJ databases">
        <title>Aureispira anguillicida sp. nov., isolated from Leptocephalus of Japanese eel Anguilla japonica.</title>
        <authorList>
            <person name="Yuasa K."/>
            <person name="Mekata T."/>
            <person name="Ikunari K."/>
        </authorList>
    </citation>
    <scope>NUCLEOTIDE SEQUENCE</scope>
    <source>
        <strain evidence="1">EL160426</strain>
    </source>
</reference>
<dbReference type="EMBL" id="AP026867">
    <property type="protein sequence ID" value="BDS10154.1"/>
    <property type="molecule type" value="Genomic_DNA"/>
</dbReference>
<dbReference type="KEGG" id="aup:AsAng_0008620"/>
<evidence type="ECO:0000313" key="1">
    <source>
        <dbReference type="EMBL" id="BDS10154.1"/>
    </source>
</evidence>
<keyword evidence="2" id="KW-1185">Reference proteome</keyword>
<dbReference type="AlphaFoldDB" id="A0A915YBQ8"/>
<sequence length="196" mass="22753">MPSKEVQFWDWFTQFEPQLYHADQNSVELFQALNQELAKISKGLTFEFSAVPEGEIKDFCISADGMKEYFPAVIDLVKVAPKFENWNIRAFRQRIANDNIAISMGDIDLSYDDIFFTYTIEDGKICIDLYIRDFVNNDDRFISAIFILLDALLGEYDVVTQIGAIEWTLLDEMQVEYLSPFISLRNLTDRNKAIKN</sequence>
<accession>A0A915YBQ8</accession>
<name>A0A915YBQ8_9BACT</name>
<evidence type="ECO:0000313" key="2">
    <source>
        <dbReference type="Proteomes" id="UP001060919"/>
    </source>
</evidence>
<organism evidence="1 2">
    <name type="scientific">Aureispira anguillae</name>
    <dbReference type="NCBI Taxonomy" id="2864201"/>
    <lineage>
        <taxon>Bacteria</taxon>
        <taxon>Pseudomonadati</taxon>
        <taxon>Bacteroidota</taxon>
        <taxon>Saprospiria</taxon>
        <taxon>Saprospirales</taxon>
        <taxon>Saprospiraceae</taxon>
        <taxon>Aureispira</taxon>
    </lineage>
</organism>
<proteinExistence type="predicted"/>
<protein>
    <submittedName>
        <fullName evidence="1">Uncharacterized protein</fullName>
    </submittedName>
</protein>
<dbReference type="Proteomes" id="UP001060919">
    <property type="component" value="Chromosome"/>
</dbReference>